<proteinExistence type="predicted"/>
<dbReference type="EMBL" id="JAQFWP010000025">
    <property type="protein sequence ID" value="MDA2805782.1"/>
    <property type="molecule type" value="Genomic_DNA"/>
</dbReference>
<reference evidence="1" key="1">
    <citation type="submission" date="2023-01" db="EMBL/GenBank/DDBJ databases">
        <title>Draft genome sequence of Nocardiopsis sp. LSu2-4 isolated from halophytes.</title>
        <authorList>
            <person name="Duangmal K."/>
            <person name="Chantavorakit T."/>
        </authorList>
    </citation>
    <scope>NUCLEOTIDE SEQUENCE</scope>
    <source>
        <strain evidence="1">LSu2-4</strain>
    </source>
</reference>
<name>A0ABT4TNS8_9ACTN</name>
<comment type="caution">
    <text evidence="1">The sequence shown here is derived from an EMBL/GenBank/DDBJ whole genome shotgun (WGS) entry which is preliminary data.</text>
</comment>
<accession>A0ABT4TNS8</accession>
<evidence type="ECO:0000313" key="1">
    <source>
        <dbReference type="EMBL" id="MDA2805782.1"/>
    </source>
</evidence>
<sequence>MMAVTRIDIVPDVLSVVMRMTGAATETDAVDLALREYVARRSRAAALDRFAALSASWDYEYWRRSRESERAPTE</sequence>
<evidence type="ECO:0000313" key="2">
    <source>
        <dbReference type="Proteomes" id="UP001165685"/>
    </source>
</evidence>
<keyword evidence="2" id="KW-1185">Reference proteome</keyword>
<protein>
    <submittedName>
        <fullName evidence="1">Type II toxin-antitoxin system VapB family antitoxin</fullName>
    </submittedName>
</protein>
<gene>
    <name evidence="1" type="ORF">O4U47_14795</name>
</gene>
<dbReference type="Pfam" id="PF09957">
    <property type="entry name" value="VapB_antitoxin"/>
    <property type="match status" value="1"/>
</dbReference>
<dbReference type="RefSeq" id="WP_270678432.1">
    <property type="nucleotide sequence ID" value="NZ_JAQFWP010000025.1"/>
</dbReference>
<dbReference type="Proteomes" id="UP001165685">
    <property type="component" value="Unassembled WGS sequence"/>
</dbReference>
<organism evidence="1 2">
    <name type="scientific">Nocardiopsis suaedae</name>
    <dbReference type="NCBI Taxonomy" id="3018444"/>
    <lineage>
        <taxon>Bacteria</taxon>
        <taxon>Bacillati</taxon>
        <taxon>Actinomycetota</taxon>
        <taxon>Actinomycetes</taxon>
        <taxon>Streptosporangiales</taxon>
        <taxon>Nocardiopsidaceae</taxon>
        <taxon>Nocardiopsis</taxon>
    </lineage>
</organism>
<dbReference type="InterPro" id="IPR019239">
    <property type="entry name" value="VapB_antitoxin"/>
</dbReference>